<dbReference type="EC" id="2.7.1.71" evidence="7"/>
<comment type="caution">
    <text evidence="7">Lacks conserved residue(s) required for the propagation of feature annotation.</text>
</comment>
<feature type="binding site" evidence="7">
    <location>
        <position position="20"/>
    </location>
    <ligand>
        <name>Mg(2+)</name>
        <dbReference type="ChEBI" id="CHEBI:18420"/>
    </ligand>
</feature>
<evidence type="ECO:0000256" key="2">
    <source>
        <dbReference type="ARBA" id="ARBA00022679"/>
    </source>
</evidence>
<evidence type="ECO:0000256" key="1">
    <source>
        <dbReference type="ARBA" id="ARBA00022605"/>
    </source>
</evidence>
<evidence type="ECO:0000256" key="3">
    <source>
        <dbReference type="ARBA" id="ARBA00022741"/>
    </source>
</evidence>
<feature type="binding site" evidence="7">
    <location>
        <position position="62"/>
    </location>
    <ligand>
        <name>substrate</name>
    </ligand>
</feature>
<comment type="pathway">
    <text evidence="7">Metabolic intermediate biosynthesis; chorismate biosynthesis; chorismate from D-erythrose 4-phosphate and phosphoenolpyruvate: step 5/7.</text>
</comment>
<keyword evidence="2 7" id="KW-0808">Transferase</keyword>
<dbReference type="Gene3D" id="3.40.50.300">
    <property type="entry name" value="P-loop containing nucleotide triphosphate hydrolases"/>
    <property type="match status" value="1"/>
</dbReference>
<evidence type="ECO:0000256" key="6">
    <source>
        <dbReference type="ARBA" id="ARBA00023141"/>
    </source>
</evidence>
<organism evidence="8 9">
    <name type="scientific">Candidatus Endobugula sertula</name>
    <name type="common">Bugula neritina bacterial symbiont</name>
    <dbReference type="NCBI Taxonomy" id="62101"/>
    <lineage>
        <taxon>Bacteria</taxon>
        <taxon>Pseudomonadati</taxon>
        <taxon>Pseudomonadota</taxon>
        <taxon>Gammaproteobacteria</taxon>
        <taxon>Cellvibrionales</taxon>
        <taxon>Cellvibrionaceae</taxon>
        <taxon>Candidatus Endobugula</taxon>
    </lineage>
</organism>
<dbReference type="Pfam" id="PF01202">
    <property type="entry name" value="SKI"/>
    <property type="match status" value="1"/>
</dbReference>
<dbReference type="PANTHER" id="PTHR21087">
    <property type="entry name" value="SHIKIMATE KINASE"/>
    <property type="match status" value="1"/>
</dbReference>
<name>A0A1D2QNU0_9GAMM</name>
<dbReference type="GO" id="GO:0000287">
    <property type="term" value="F:magnesium ion binding"/>
    <property type="evidence" value="ECO:0007669"/>
    <property type="project" value="UniProtKB-UniRule"/>
</dbReference>
<dbReference type="HAMAP" id="MF_00109">
    <property type="entry name" value="Shikimate_kinase"/>
    <property type="match status" value="1"/>
</dbReference>
<dbReference type="CDD" id="cd00464">
    <property type="entry name" value="SK"/>
    <property type="match status" value="1"/>
</dbReference>
<dbReference type="InterPro" id="IPR027417">
    <property type="entry name" value="P-loop_NTPase"/>
</dbReference>
<keyword evidence="7" id="KW-0479">Metal-binding</keyword>
<dbReference type="GO" id="GO:0004765">
    <property type="term" value="F:shikimate kinase activity"/>
    <property type="evidence" value="ECO:0007669"/>
    <property type="project" value="UniProtKB-UniRule"/>
</dbReference>
<keyword evidence="1 7" id="KW-0028">Amino-acid biosynthesis</keyword>
<feature type="binding site" evidence="7">
    <location>
        <begin position="16"/>
        <end position="21"/>
    </location>
    <ligand>
        <name>ATP</name>
        <dbReference type="ChEBI" id="CHEBI:30616"/>
    </ligand>
</feature>
<dbReference type="GO" id="GO:0008652">
    <property type="term" value="P:amino acid biosynthetic process"/>
    <property type="evidence" value="ECO:0007669"/>
    <property type="project" value="UniProtKB-KW"/>
</dbReference>
<feature type="binding site" evidence="7">
    <location>
        <position position="83"/>
    </location>
    <ligand>
        <name>substrate</name>
    </ligand>
</feature>
<feature type="binding site" evidence="7">
    <location>
        <position position="138"/>
    </location>
    <ligand>
        <name>substrate</name>
    </ligand>
</feature>
<keyword evidence="7" id="KW-0460">Magnesium</keyword>
<dbReference type="AlphaFoldDB" id="A0A1D2QNU0"/>
<keyword evidence="6 7" id="KW-0057">Aromatic amino acid biosynthesis</keyword>
<dbReference type="UniPathway" id="UPA00053">
    <property type="reaction ID" value="UER00088"/>
</dbReference>
<gene>
    <name evidence="7" type="primary">aroK</name>
    <name evidence="8" type="ORF">AB835_09960</name>
</gene>
<keyword evidence="4 7" id="KW-0418">Kinase</keyword>
<comment type="cofactor">
    <cofactor evidence="7">
        <name>Mg(2+)</name>
        <dbReference type="ChEBI" id="CHEBI:18420"/>
    </cofactor>
    <text evidence="7">Binds 1 Mg(2+) ion per subunit.</text>
</comment>
<comment type="function">
    <text evidence="7">Catalyzes the specific phosphorylation of the 3-hydroxyl group of shikimic acid using ATP as a cosubstrate.</text>
</comment>
<dbReference type="STRING" id="62101.AB835_09960"/>
<keyword evidence="5 7" id="KW-0067">ATP-binding</keyword>
<dbReference type="GO" id="GO:0009073">
    <property type="term" value="P:aromatic amino acid family biosynthetic process"/>
    <property type="evidence" value="ECO:0007669"/>
    <property type="project" value="UniProtKB-KW"/>
</dbReference>
<evidence type="ECO:0000256" key="4">
    <source>
        <dbReference type="ARBA" id="ARBA00022777"/>
    </source>
</evidence>
<dbReference type="GO" id="GO:0005829">
    <property type="term" value="C:cytosol"/>
    <property type="evidence" value="ECO:0007669"/>
    <property type="project" value="TreeGrafter"/>
</dbReference>
<protein>
    <recommendedName>
        <fullName evidence="7">Shikimate kinase</fullName>
        <shortName evidence="7">SK</shortName>
        <ecNumber evidence="7">2.7.1.71</ecNumber>
    </recommendedName>
</protein>
<evidence type="ECO:0000313" key="8">
    <source>
        <dbReference type="EMBL" id="ODS23213.1"/>
    </source>
</evidence>
<dbReference type="Proteomes" id="UP000242502">
    <property type="component" value="Unassembled WGS sequence"/>
</dbReference>
<dbReference type="InterPro" id="IPR031322">
    <property type="entry name" value="Shikimate/glucono_kinase"/>
</dbReference>
<dbReference type="PANTHER" id="PTHR21087:SF16">
    <property type="entry name" value="SHIKIMATE KINASE 1, CHLOROPLASTIC"/>
    <property type="match status" value="1"/>
</dbReference>
<dbReference type="SUPFAM" id="SSF52540">
    <property type="entry name" value="P-loop containing nucleoside triphosphate hydrolases"/>
    <property type="match status" value="1"/>
</dbReference>
<accession>A0A1D2QNU0</accession>
<evidence type="ECO:0000256" key="5">
    <source>
        <dbReference type="ARBA" id="ARBA00022840"/>
    </source>
</evidence>
<feature type="binding site" evidence="7">
    <location>
        <position position="38"/>
    </location>
    <ligand>
        <name>substrate</name>
    </ligand>
</feature>
<keyword evidence="7" id="KW-0963">Cytoplasm</keyword>
<sequence>MTYPSPINVILIGMPGAGKSTVGVQLAKYLGQDFIDTDILIQTQQEKQLQEILDSEGHLALRQIEEETLLGIQSKNSLISTGGSAVYSEKAMHHLKSLGIIVYLEVSLDVLKQRVTDEDSRGIARSKGQTFDDIYQERTPLYKQYADIIYNNNQNIDIAQLITTIEHFATGKER</sequence>
<dbReference type="PRINTS" id="PR01100">
    <property type="entry name" value="SHIKIMTKNASE"/>
</dbReference>
<reference evidence="8 9" key="1">
    <citation type="journal article" date="2016" name="Appl. Environ. Microbiol.">
        <title>Lack of Overt Genome Reduction in the Bryostatin-Producing Bryozoan Symbiont "Candidatus Endobugula sertula".</title>
        <authorList>
            <person name="Miller I.J."/>
            <person name="Vanee N."/>
            <person name="Fong S.S."/>
            <person name="Lim-Fong G.E."/>
            <person name="Kwan J.C."/>
        </authorList>
    </citation>
    <scope>NUCLEOTIDE SEQUENCE [LARGE SCALE GENOMIC DNA]</scope>
    <source>
        <strain evidence="8">AB1-4</strain>
    </source>
</reference>
<dbReference type="GO" id="GO:0005524">
    <property type="term" value="F:ATP binding"/>
    <property type="evidence" value="ECO:0007669"/>
    <property type="project" value="UniProtKB-UniRule"/>
</dbReference>
<keyword evidence="3 7" id="KW-0547">Nucleotide-binding</keyword>
<evidence type="ECO:0000313" key="9">
    <source>
        <dbReference type="Proteomes" id="UP000242502"/>
    </source>
</evidence>
<comment type="similarity">
    <text evidence="7">Belongs to the shikimate kinase family.</text>
</comment>
<dbReference type="GO" id="GO:0009423">
    <property type="term" value="P:chorismate biosynthetic process"/>
    <property type="evidence" value="ECO:0007669"/>
    <property type="project" value="UniProtKB-UniRule"/>
</dbReference>
<dbReference type="InterPro" id="IPR000623">
    <property type="entry name" value="Shikimate_kinase/TSH1"/>
</dbReference>
<comment type="subunit">
    <text evidence="7">Monomer.</text>
</comment>
<comment type="caution">
    <text evidence="8">The sequence shown here is derived from an EMBL/GenBank/DDBJ whole genome shotgun (WGS) entry which is preliminary data.</text>
</comment>
<comment type="catalytic activity">
    <reaction evidence="7">
        <text>shikimate + ATP = 3-phosphoshikimate + ADP + H(+)</text>
        <dbReference type="Rhea" id="RHEA:13121"/>
        <dbReference type="ChEBI" id="CHEBI:15378"/>
        <dbReference type="ChEBI" id="CHEBI:30616"/>
        <dbReference type="ChEBI" id="CHEBI:36208"/>
        <dbReference type="ChEBI" id="CHEBI:145989"/>
        <dbReference type="ChEBI" id="CHEBI:456216"/>
        <dbReference type="EC" id="2.7.1.71"/>
    </reaction>
</comment>
<dbReference type="EMBL" id="MDLC01000035">
    <property type="protein sequence ID" value="ODS23213.1"/>
    <property type="molecule type" value="Genomic_DNA"/>
</dbReference>
<feature type="binding site" evidence="7">
    <location>
        <position position="121"/>
    </location>
    <ligand>
        <name>ATP</name>
        <dbReference type="ChEBI" id="CHEBI:30616"/>
    </ligand>
</feature>
<comment type="subcellular location">
    <subcellularLocation>
        <location evidence="7">Cytoplasm</location>
    </subcellularLocation>
</comment>
<proteinExistence type="inferred from homology"/>
<evidence type="ECO:0000256" key="7">
    <source>
        <dbReference type="HAMAP-Rule" id="MF_00109"/>
    </source>
</evidence>